<dbReference type="PANTHER" id="PTHR37806">
    <property type="entry name" value="LMO0724 PROTEIN"/>
    <property type="match status" value="1"/>
</dbReference>
<feature type="signal peptide" evidence="1">
    <location>
        <begin position="1"/>
        <end position="35"/>
    </location>
</feature>
<protein>
    <submittedName>
        <fullName evidence="3">C39 family peptidase</fullName>
    </submittedName>
</protein>
<evidence type="ECO:0000256" key="1">
    <source>
        <dbReference type="SAM" id="SignalP"/>
    </source>
</evidence>
<accession>A0A842JAB5</accession>
<dbReference type="Gene3D" id="3.90.70.10">
    <property type="entry name" value="Cysteine proteinases"/>
    <property type="match status" value="1"/>
</dbReference>
<proteinExistence type="predicted"/>
<feature type="chain" id="PRO_5038754134" evidence="1">
    <location>
        <begin position="36"/>
        <end position="248"/>
    </location>
</feature>
<dbReference type="Proteomes" id="UP000587396">
    <property type="component" value="Unassembled WGS sequence"/>
</dbReference>
<reference evidence="3 4" key="1">
    <citation type="submission" date="2020-08" db="EMBL/GenBank/DDBJ databases">
        <authorList>
            <person name="Liu C."/>
            <person name="Sun Q."/>
        </authorList>
    </citation>
    <scope>NUCLEOTIDE SEQUENCE [LARGE SCALE GENOMIC DNA]</scope>
    <source>
        <strain evidence="3 4">N22</strain>
    </source>
</reference>
<comment type="caution">
    <text evidence="3">The sequence shown here is derived from an EMBL/GenBank/DDBJ whole genome shotgun (WGS) entry which is preliminary data.</text>
</comment>
<dbReference type="InterPro" id="IPR039564">
    <property type="entry name" value="Peptidase_C39-like"/>
</dbReference>
<dbReference type="PANTHER" id="PTHR37806:SF1">
    <property type="entry name" value="PEPTIDASE C39-LIKE DOMAIN-CONTAINING PROTEIN"/>
    <property type="match status" value="1"/>
</dbReference>
<sequence>MLVRWKAALACFGAGILVLAGALALPLLASSSAAADVDIEARAAAEVTRLQSDTDSRARSAALDVPALPQYPELPTGCESVALTNALIACGFDLRKTEIAEAWLPTSDQDFVRAFLGDPASPDGNSCMAPAVASTAAAYLEAHRADLEAVDLTGASFQDLLDEVAAGNPVIAWCTIGMDEPGDCYRTAQVDGRMYRLLTNSHCVVVRGYDLDAGIVLVSDSLAGQVAYPLDTFAARYYALGAQAVVLR</sequence>
<keyword evidence="4" id="KW-1185">Reference proteome</keyword>
<keyword evidence="1" id="KW-0732">Signal</keyword>
<evidence type="ECO:0000313" key="3">
    <source>
        <dbReference type="EMBL" id="MBC2888677.1"/>
    </source>
</evidence>
<feature type="domain" description="Peptidase C39-like" evidence="2">
    <location>
        <begin position="63"/>
        <end position="221"/>
    </location>
</feature>
<dbReference type="AlphaFoldDB" id="A0A842JAB5"/>
<dbReference type="Pfam" id="PF13529">
    <property type="entry name" value="Peptidase_C39_2"/>
    <property type="match status" value="1"/>
</dbReference>
<name>A0A842JAB5_9ACTN</name>
<evidence type="ECO:0000259" key="2">
    <source>
        <dbReference type="Pfam" id="PF13529"/>
    </source>
</evidence>
<dbReference type="EMBL" id="JACMSE010000002">
    <property type="protein sequence ID" value="MBC2888677.1"/>
    <property type="molecule type" value="Genomic_DNA"/>
</dbReference>
<gene>
    <name evidence="3" type="ORF">H7313_04850</name>
</gene>
<organism evidence="3 4">
    <name type="scientific">Gordonibacter massiliensis</name>
    <name type="common">ex Traore et al. 2017</name>
    <dbReference type="NCBI Taxonomy" id="1841863"/>
    <lineage>
        <taxon>Bacteria</taxon>
        <taxon>Bacillati</taxon>
        <taxon>Actinomycetota</taxon>
        <taxon>Coriobacteriia</taxon>
        <taxon>Eggerthellales</taxon>
        <taxon>Eggerthellaceae</taxon>
        <taxon>Gordonibacter</taxon>
    </lineage>
</organism>
<evidence type="ECO:0000313" key="4">
    <source>
        <dbReference type="Proteomes" id="UP000587396"/>
    </source>
</evidence>